<keyword evidence="1" id="KW-0732">Signal</keyword>
<dbReference type="Gene3D" id="3.40.190.10">
    <property type="entry name" value="Periplasmic binding protein-like II"/>
    <property type="match status" value="1"/>
</dbReference>
<dbReference type="SUPFAM" id="SSF53850">
    <property type="entry name" value="Periplasmic binding protein-like II"/>
    <property type="match status" value="1"/>
</dbReference>
<feature type="chain" id="PRO_5046143475" evidence="1">
    <location>
        <begin position="21"/>
        <end position="484"/>
    </location>
</feature>
<evidence type="ECO:0000259" key="2">
    <source>
        <dbReference type="Pfam" id="PF12010"/>
    </source>
</evidence>
<evidence type="ECO:0000256" key="1">
    <source>
        <dbReference type="SAM" id="SignalP"/>
    </source>
</evidence>
<dbReference type="Proteomes" id="UP000679950">
    <property type="component" value="Unassembled WGS sequence"/>
</dbReference>
<dbReference type="Pfam" id="PF01547">
    <property type="entry name" value="SBP_bac_1"/>
    <property type="match status" value="1"/>
</dbReference>
<proteinExistence type="predicted"/>
<feature type="signal peptide" evidence="1">
    <location>
        <begin position="1"/>
        <end position="20"/>
    </location>
</feature>
<protein>
    <submittedName>
        <fullName evidence="3">ABC transporter substrate-binding protein</fullName>
    </submittedName>
</protein>
<comment type="caution">
    <text evidence="3">The sequence shown here is derived from an EMBL/GenBank/DDBJ whole genome shotgun (WGS) entry which is preliminary data.</text>
</comment>
<dbReference type="PANTHER" id="PTHR43649">
    <property type="entry name" value="ARABINOSE-BINDING PROTEIN-RELATED"/>
    <property type="match status" value="1"/>
</dbReference>
<feature type="domain" description="DUF3502" evidence="2">
    <location>
        <begin position="413"/>
        <end position="481"/>
    </location>
</feature>
<keyword evidence="4" id="KW-1185">Reference proteome</keyword>
<sequence>MKKQLVLLLVLLLSLGTVLAGCGSSDKESSGKGSKGDQPYEIKWYSIGTPQKDKDKVFEEVNKYTKEKINATVNLTQIDWGDYEQKMQVIISSGEPFDIGFTNGGQYVQDAQKGAFLPLDDLLDEHGKELKEIINPALLEGARVDGELYGIPANKEAARQTVYAFNKRLVDKYNFDISKVKTLEDLEPMLKEIKENEPGVTPMATFKAYLPFDYIFEQDMPFAFPLEGDRDHAVNPFESDIAMDTFKTMHKYFKAGYLKSDAATSKDTWPLDVENWFVRMEDSQPYADLLWTRSAKYDIVSVPAEEPTTFNTSVTGSIQAISATSQNPEKAMEFLNLLNTDPYLRNLIDKGIEGEHYEKNDDGKIKDLPARIENYNMPTYTLGNHFILDLYEEDPDDKWEKFEEFNESAKPAPTLGFHFNSDPVRTEIASISNVSKEFYPALATGSVDPEVNLPKFNKKLKDAGIDKVLAEIQKQFDEWKAEQK</sequence>
<reference evidence="3 4" key="1">
    <citation type="submission" date="2021-03" db="EMBL/GenBank/DDBJ databases">
        <title>Antimicrobial resistance genes in bacteria isolated from Japanese honey, and their potential for conferring macrolide and lincosamide resistance in the American foulbrood pathogen Paenibacillus larvae.</title>
        <authorList>
            <person name="Okamoto M."/>
            <person name="Kumagai M."/>
            <person name="Kanamori H."/>
            <person name="Takamatsu D."/>
        </authorList>
    </citation>
    <scope>NUCLEOTIDE SEQUENCE [LARGE SCALE GENOMIC DNA]</scope>
    <source>
        <strain evidence="3 4">J8TS2</strain>
    </source>
</reference>
<evidence type="ECO:0000313" key="4">
    <source>
        <dbReference type="Proteomes" id="UP000679950"/>
    </source>
</evidence>
<dbReference type="InterPro" id="IPR022627">
    <property type="entry name" value="DUF3502"/>
</dbReference>
<organism evidence="3 4">
    <name type="scientific">Lederbergia ruris</name>
    <dbReference type="NCBI Taxonomy" id="217495"/>
    <lineage>
        <taxon>Bacteria</taxon>
        <taxon>Bacillati</taxon>
        <taxon>Bacillota</taxon>
        <taxon>Bacilli</taxon>
        <taxon>Bacillales</taxon>
        <taxon>Bacillaceae</taxon>
        <taxon>Lederbergia</taxon>
    </lineage>
</organism>
<accession>A0ABQ4KDT6</accession>
<dbReference type="InterPro" id="IPR006059">
    <property type="entry name" value="SBP"/>
</dbReference>
<dbReference type="EMBL" id="BORB01000002">
    <property type="protein sequence ID" value="GIN56135.1"/>
    <property type="molecule type" value="Genomic_DNA"/>
</dbReference>
<dbReference type="PANTHER" id="PTHR43649:SF17">
    <property type="entry name" value="ABC TRANSPORTER SOLUTE BINDING PROTEIN-SUGAR TRANSPORT"/>
    <property type="match status" value="1"/>
</dbReference>
<gene>
    <name evidence="3" type="ORF">J8TS2_04540</name>
</gene>
<name>A0ABQ4KDT6_9BACI</name>
<evidence type="ECO:0000313" key="3">
    <source>
        <dbReference type="EMBL" id="GIN56135.1"/>
    </source>
</evidence>
<dbReference type="Pfam" id="PF12010">
    <property type="entry name" value="DUF3502"/>
    <property type="match status" value="1"/>
</dbReference>
<dbReference type="PROSITE" id="PS51257">
    <property type="entry name" value="PROKAR_LIPOPROTEIN"/>
    <property type="match status" value="1"/>
</dbReference>
<dbReference type="InterPro" id="IPR050490">
    <property type="entry name" value="Bact_solute-bd_prot1"/>
</dbReference>